<dbReference type="PANTHER" id="PTHR43798:SF33">
    <property type="entry name" value="HYDROLASE, PUTATIVE (AFU_ORTHOLOGUE AFUA_2G14860)-RELATED"/>
    <property type="match status" value="1"/>
</dbReference>
<dbReference type="RefSeq" id="WP_142568213.1">
    <property type="nucleotide sequence ID" value="NZ_BMMN01000004.1"/>
</dbReference>
<dbReference type="GO" id="GO:0046464">
    <property type="term" value="P:acylglycerol catabolic process"/>
    <property type="evidence" value="ECO:0007669"/>
    <property type="project" value="TreeGrafter"/>
</dbReference>
<dbReference type="Proteomes" id="UP000653480">
    <property type="component" value="Unassembled WGS sequence"/>
</dbReference>
<dbReference type="InterPro" id="IPR000073">
    <property type="entry name" value="AB_hydrolase_1"/>
</dbReference>
<evidence type="ECO:0000313" key="2">
    <source>
        <dbReference type="EMBL" id="GGO10124.1"/>
    </source>
</evidence>
<dbReference type="Pfam" id="PF00561">
    <property type="entry name" value="Abhydrolase_1"/>
    <property type="match status" value="1"/>
</dbReference>
<sequence length="348" mass="37539">MNRWTRSRGIIVKASAGLVAGVIAAATASAVYQTYGARRDRRRFPPPGRMVDVGGRRIHLWTAGTGSPAVVIVPGLGEPGLNWAALLPELAVESSVVLYDRAGLGWSDPSPLAGTARGAARDLWRALDKAGIAPPYVLVGHSAGGNIARLFAAERPGAVAAVVLVDSSHPEQIRLLHRTRAAIAREMLRSRLTPLGLRRLAYDAGWSDRARREAEARRLPTTLLSTRIAFDLSDRQRRADLREAAAAITVNPVQVRRRAPSLGAIPLTVVSAGPDEPPGSDEKAVAEQRRFYSVWSPLQADLVRLSANAEHVVAEHAGHHIHRDRPELVVRVILDHVRRVRAEAGPGG</sequence>
<dbReference type="OrthoDB" id="7185741at2"/>
<evidence type="ECO:0000259" key="1">
    <source>
        <dbReference type="Pfam" id="PF00561"/>
    </source>
</evidence>
<name>A0A8H9H053_9ACTN</name>
<dbReference type="GO" id="GO:0016020">
    <property type="term" value="C:membrane"/>
    <property type="evidence" value="ECO:0007669"/>
    <property type="project" value="TreeGrafter"/>
</dbReference>
<dbReference type="Gene3D" id="3.40.50.1820">
    <property type="entry name" value="alpha/beta hydrolase"/>
    <property type="match status" value="1"/>
</dbReference>
<keyword evidence="3" id="KW-1185">Reference proteome</keyword>
<reference evidence="2" key="1">
    <citation type="journal article" date="2014" name="Int. J. Syst. Evol. Microbiol.">
        <title>Complete genome sequence of Corynebacterium casei LMG S-19264T (=DSM 44701T), isolated from a smear-ripened cheese.</title>
        <authorList>
            <consortium name="US DOE Joint Genome Institute (JGI-PGF)"/>
            <person name="Walter F."/>
            <person name="Albersmeier A."/>
            <person name="Kalinowski J."/>
            <person name="Ruckert C."/>
        </authorList>
    </citation>
    <scope>NUCLEOTIDE SEQUENCE</scope>
    <source>
        <strain evidence="2">CGMCC 4.7138</strain>
    </source>
</reference>
<comment type="caution">
    <text evidence="2">The sequence shown here is derived from an EMBL/GenBank/DDBJ whole genome shotgun (WGS) entry which is preliminary data.</text>
</comment>
<dbReference type="GO" id="GO:0047372">
    <property type="term" value="F:monoacylglycerol lipase activity"/>
    <property type="evidence" value="ECO:0007669"/>
    <property type="project" value="TreeGrafter"/>
</dbReference>
<protein>
    <recommendedName>
        <fullName evidence="1">AB hydrolase-1 domain-containing protein</fullName>
    </recommendedName>
</protein>
<reference evidence="2" key="2">
    <citation type="submission" date="2020-09" db="EMBL/GenBank/DDBJ databases">
        <authorList>
            <person name="Sun Q."/>
            <person name="Zhou Y."/>
        </authorList>
    </citation>
    <scope>NUCLEOTIDE SEQUENCE</scope>
    <source>
        <strain evidence="2">CGMCC 4.7138</strain>
    </source>
</reference>
<feature type="domain" description="AB hydrolase-1" evidence="1">
    <location>
        <begin position="68"/>
        <end position="170"/>
    </location>
</feature>
<dbReference type="PRINTS" id="PR00111">
    <property type="entry name" value="ABHYDROLASE"/>
</dbReference>
<dbReference type="AlphaFoldDB" id="A0A8H9H053"/>
<dbReference type="PANTHER" id="PTHR43798">
    <property type="entry name" value="MONOACYLGLYCEROL LIPASE"/>
    <property type="match status" value="1"/>
</dbReference>
<dbReference type="EMBL" id="BMMN01000004">
    <property type="protein sequence ID" value="GGO10124.1"/>
    <property type="molecule type" value="Genomic_DNA"/>
</dbReference>
<accession>A0A8H9H053</accession>
<evidence type="ECO:0000313" key="3">
    <source>
        <dbReference type="Proteomes" id="UP000653480"/>
    </source>
</evidence>
<dbReference type="SUPFAM" id="SSF53474">
    <property type="entry name" value="alpha/beta-Hydrolases"/>
    <property type="match status" value="1"/>
</dbReference>
<dbReference type="InterPro" id="IPR029058">
    <property type="entry name" value="AB_hydrolase_fold"/>
</dbReference>
<dbReference type="InterPro" id="IPR050266">
    <property type="entry name" value="AB_hydrolase_sf"/>
</dbReference>
<proteinExistence type="predicted"/>
<gene>
    <name evidence="2" type="ORF">GCM10011574_26290</name>
</gene>
<organism evidence="2 3">
    <name type="scientific">Microbispora bryophytorum</name>
    <dbReference type="NCBI Taxonomy" id="1460882"/>
    <lineage>
        <taxon>Bacteria</taxon>
        <taxon>Bacillati</taxon>
        <taxon>Actinomycetota</taxon>
        <taxon>Actinomycetes</taxon>
        <taxon>Streptosporangiales</taxon>
        <taxon>Streptosporangiaceae</taxon>
        <taxon>Microbispora</taxon>
    </lineage>
</organism>